<dbReference type="Proteomes" id="UP001162480">
    <property type="component" value="Chromosome 8"/>
</dbReference>
<dbReference type="EMBL" id="OX597821">
    <property type="protein sequence ID" value="CAI9726976.1"/>
    <property type="molecule type" value="Genomic_DNA"/>
</dbReference>
<reference evidence="1" key="1">
    <citation type="submission" date="2023-08" db="EMBL/GenBank/DDBJ databases">
        <authorList>
            <person name="Alioto T."/>
            <person name="Alioto T."/>
            <person name="Gomez Garrido J."/>
        </authorList>
    </citation>
    <scope>NUCLEOTIDE SEQUENCE</scope>
</reference>
<proteinExistence type="predicted"/>
<organism evidence="1 2">
    <name type="scientific">Octopus vulgaris</name>
    <name type="common">Common octopus</name>
    <dbReference type="NCBI Taxonomy" id="6645"/>
    <lineage>
        <taxon>Eukaryota</taxon>
        <taxon>Metazoa</taxon>
        <taxon>Spiralia</taxon>
        <taxon>Lophotrochozoa</taxon>
        <taxon>Mollusca</taxon>
        <taxon>Cephalopoda</taxon>
        <taxon>Coleoidea</taxon>
        <taxon>Octopodiformes</taxon>
        <taxon>Octopoda</taxon>
        <taxon>Incirrata</taxon>
        <taxon>Octopodidae</taxon>
        <taxon>Octopus</taxon>
    </lineage>
</organism>
<accession>A0AA36B2Y8</accession>
<protein>
    <submittedName>
        <fullName evidence="1">Uncharacterized protein</fullName>
    </submittedName>
</protein>
<gene>
    <name evidence="1" type="ORF">OCTVUL_1B026799</name>
</gene>
<evidence type="ECO:0000313" key="2">
    <source>
        <dbReference type="Proteomes" id="UP001162480"/>
    </source>
</evidence>
<dbReference type="AlphaFoldDB" id="A0AA36B2Y8"/>
<keyword evidence="2" id="KW-1185">Reference proteome</keyword>
<sequence>MKENSNRDLQTITENELQNEIQTRIMFEMVHATIVIGSIRKRIITLCCEEIVASLPIYGIRRTTRV</sequence>
<name>A0AA36B2Y8_OCTVU</name>
<evidence type="ECO:0000313" key="1">
    <source>
        <dbReference type="EMBL" id="CAI9726976.1"/>
    </source>
</evidence>